<dbReference type="EMBL" id="JBHUDK010000002">
    <property type="protein sequence ID" value="MFD1597455.1"/>
    <property type="molecule type" value="Genomic_DNA"/>
</dbReference>
<dbReference type="SUPFAM" id="SSF52540">
    <property type="entry name" value="P-loop containing nucleoside triphosphate hydrolases"/>
    <property type="match status" value="1"/>
</dbReference>
<protein>
    <submittedName>
        <fullName evidence="8">Methylmalonyl Co-A mutase-associated GTPase MeaB</fullName>
    </submittedName>
</protein>
<dbReference type="SMART" id="SM00382">
    <property type="entry name" value="AAA"/>
    <property type="match status" value="1"/>
</dbReference>
<proteinExistence type="inferred from homology"/>
<feature type="compositionally biased region" description="Low complexity" evidence="6">
    <location>
        <begin position="248"/>
        <end position="265"/>
    </location>
</feature>
<gene>
    <name evidence="8" type="primary">meaB</name>
    <name evidence="8" type="ORF">ACFSBX_00505</name>
</gene>
<evidence type="ECO:0000256" key="1">
    <source>
        <dbReference type="ARBA" id="ARBA00009625"/>
    </source>
</evidence>
<evidence type="ECO:0000256" key="2">
    <source>
        <dbReference type="ARBA" id="ARBA00022741"/>
    </source>
</evidence>
<feature type="domain" description="AAA+ ATPase" evidence="7">
    <location>
        <begin position="71"/>
        <end position="347"/>
    </location>
</feature>
<dbReference type="InterPro" id="IPR052040">
    <property type="entry name" value="GTPase/Isobutyryl-CoA_mutase"/>
</dbReference>
<evidence type="ECO:0000259" key="7">
    <source>
        <dbReference type="SMART" id="SM00382"/>
    </source>
</evidence>
<feature type="compositionally biased region" description="Basic and acidic residues" evidence="6">
    <location>
        <begin position="268"/>
        <end position="299"/>
    </location>
</feature>
<evidence type="ECO:0000256" key="6">
    <source>
        <dbReference type="SAM" id="MobiDB-lite"/>
    </source>
</evidence>
<feature type="region of interest" description="Disordered" evidence="6">
    <location>
        <begin position="239"/>
        <end position="319"/>
    </location>
</feature>
<dbReference type="Gene3D" id="3.40.50.300">
    <property type="entry name" value="P-loop containing nucleotide triphosphate hydrolases"/>
    <property type="match status" value="1"/>
</dbReference>
<dbReference type="GO" id="GO:0005525">
    <property type="term" value="F:GTP binding"/>
    <property type="evidence" value="ECO:0007669"/>
    <property type="project" value="UniProtKB-KW"/>
</dbReference>
<keyword evidence="2" id="KW-0547">Nucleotide-binding</keyword>
<dbReference type="PANTHER" id="PTHR43087:SF1">
    <property type="entry name" value="LAO_AO TRANSPORT SYSTEM ATPASE"/>
    <property type="match status" value="1"/>
</dbReference>
<dbReference type="RefSeq" id="WP_256421664.1">
    <property type="nucleotide sequence ID" value="NZ_JANHDI010000008.1"/>
</dbReference>
<keyword evidence="3" id="KW-0378">Hydrolase</keyword>
<evidence type="ECO:0000256" key="4">
    <source>
        <dbReference type="ARBA" id="ARBA00023134"/>
    </source>
</evidence>
<evidence type="ECO:0000313" key="8">
    <source>
        <dbReference type="EMBL" id="MFD1597455.1"/>
    </source>
</evidence>
<name>A0ABD6CH26_9EURY</name>
<evidence type="ECO:0000313" key="9">
    <source>
        <dbReference type="Proteomes" id="UP001597085"/>
    </source>
</evidence>
<organism evidence="8 9">
    <name type="scientific">Halobellus rarus</name>
    <dbReference type="NCBI Taxonomy" id="1126237"/>
    <lineage>
        <taxon>Archaea</taxon>
        <taxon>Methanobacteriati</taxon>
        <taxon>Methanobacteriota</taxon>
        <taxon>Stenosarchaea group</taxon>
        <taxon>Halobacteria</taxon>
        <taxon>Halobacteriales</taxon>
        <taxon>Haloferacaceae</taxon>
        <taxon>Halobellus</taxon>
    </lineage>
</organism>
<feature type="region of interest" description="Disordered" evidence="6">
    <location>
        <begin position="1"/>
        <end position="25"/>
    </location>
</feature>
<accession>A0ABD6CH26</accession>
<dbReference type="AlphaFoldDB" id="A0ABD6CH26"/>
<dbReference type="PANTHER" id="PTHR43087">
    <property type="entry name" value="LYSINE/ARGININE/ORNITHINE TRANSPORT SYSTEM KINASE"/>
    <property type="match status" value="1"/>
</dbReference>
<sequence length="450" mass="47328">MDRSDANPAERPLDPPAEPPLDPSTVARNEDLVESLLAGEHRALARVITRIENREPGHRDLVSRLYGHAGSAAVVGVTGSPGAGKSTLVDKLASAYRERGDTVGIIAVDPSSPYSGGSVLGDRIRMASTVGDMDVFVRSMSTRGRLGGLSTATTDAITALDAFGKDVIVVETVGAGQSEVDVVRTADTVAVLVQPGSGDDVQMLKAGILEIGDVFVVNKADMDGVERTVAELEEMIQRRDGGRRIAGDRPGSGSISGHHGTGTQSDESSAHRTETVDRGDREADDSGEREPNDSGERETNGSGGEAAAGTSPEPWRPPVVETVATTGSGIGELVEALDAHAAYLRTSGDGETRALDRIGEEIRRLVRSDGNELLEAEVRRRGGIESLARRVLDGETDPYTVATSIVGPVRECVEGNVESGENAERADADSAERADADDAERAHVDEPTRK</sequence>
<feature type="region of interest" description="Disordered" evidence="6">
    <location>
        <begin position="414"/>
        <end position="450"/>
    </location>
</feature>
<dbReference type="Pfam" id="PF03308">
    <property type="entry name" value="MeaB"/>
    <property type="match status" value="1"/>
</dbReference>
<dbReference type="Proteomes" id="UP001597085">
    <property type="component" value="Unassembled WGS sequence"/>
</dbReference>
<keyword evidence="4" id="KW-0342">GTP-binding</keyword>
<reference evidence="8 9" key="1">
    <citation type="journal article" date="2019" name="Int. J. Syst. Evol. Microbiol.">
        <title>The Global Catalogue of Microorganisms (GCM) 10K type strain sequencing project: providing services to taxonomists for standard genome sequencing and annotation.</title>
        <authorList>
            <consortium name="The Broad Institute Genomics Platform"/>
            <consortium name="The Broad Institute Genome Sequencing Center for Infectious Disease"/>
            <person name="Wu L."/>
            <person name="Ma J."/>
        </authorList>
    </citation>
    <scope>NUCLEOTIDE SEQUENCE [LARGE SCALE GENOMIC DNA]</scope>
    <source>
        <strain evidence="8 9">CGMCC 1.12121</strain>
    </source>
</reference>
<dbReference type="InterPro" id="IPR005129">
    <property type="entry name" value="GTPase_ArgK"/>
</dbReference>
<comment type="similarity">
    <text evidence="1">Belongs to the SIMIBI class G3E GTPase family. ArgK/MeaB subfamily.</text>
</comment>
<dbReference type="Gene3D" id="1.20.5.170">
    <property type="match status" value="1"/>
</dbReference>
<dbReference type="NCBIfam" id="TIGR00750">
    <property type="entry name" value="lao"/>
    <property type="match status" value="1"/>
</dbReference>
<comment type="caution">
    <text evidence="8">The sequence shown here is derived from an EMBL/GenBank/DDBJ whole genome shotgun (WGS) entry which is preliminary data.</text>
</comment>
<dbReference type="InterPro" id="IPR027417">
    <property type="entry name" value="P-loop_NTPase"/>
</dbReference>
<dbReference type="InterPro" id="IPR003593">
    <property type="entry name" value="AAA+_ATPase"/>
</dbReference>
<feature type="compositionally biased region" description="Basic and acidic residues" evidence="6">
    <location>
        <begin position="422"/>
        <end position="450"/>
    </location>
</feature>
<keyword evidence="9" id="KW-1185">Reference proteome</keyword>
<evidence type="ECO:0000256" key="5">
    <source>
        <dbReference type="ARBA" id="ARBA00023186"/>
    </source>
</evidence>
<evidence type="ECO:0000256" key="3">
    <source>
        <dbReference type="ARBA" id="ARBA00022801"/>
    </source>
</evidence>
<keyword evidence="5" id="KW-0143">Chaperone</keyword>
<dbReference type="GO" id="GO:0016787">
    <property type="term" value="F:hydrolase activity"/>
    <property type="evidence" value="ECO:0007669"/>
    <property type="project" value="UniProtKB-KW"/>
</dbReference>